<dbReference type="AlphaFoldDB" id="A0A6M3IEV2"/>
<proteinExistence type="predicted"/>
<dbReference type="EMBL" id="MT141176">
    <property type="protein sequence ID" value="QJA55728.1"/>
    <property type="molecule type" value="Genomic_DNA"/>
</dbReference>
<gene>
    <name evidence="2" type="ORF">MM415A00246_0029</name>
    <name evidence="1" type="ORF">MM415B01997_0010</name>
</gene>
<sequence length="185" mass="20132">MPDTEELSFDESAESASVPNSLALLEELGDDIGPSTSEVDAQESVPGGLDVLAQVVDIGVTQNEENQLRFMIQSTILTEGPHKGRRLPLMSGYLEAKPPEGKGRRDFWLWRLADATIGKEARQELQKANPGYKAQVAKVITALKGAKFGAKTKTTKRDGNEYVNVDRVYAPKGITSGTTLVIEEE</sequence>
<accession>A0A6M3IEV2</accession>
<name>A0A6M3IEV2_9ZZZZ</name>
<dbReference type="EMBL" id="MT142520">
    <property type="protein sequence ID" value="QJA83907.1"/>
    <property type="molecule type" value="Genomic_DNA"/>
</dbReference>
<protein>
    <submittedName>
        <fullName evidence="1">Uncharacterized protein</fullName>
    </submittedName>
</protein>
<organism evidence="1">
    <name type="scientific">viral metagenome</name>
    <dbReference type="NCBI Taxonomy" id="1070528"/>
    <lineage>
        <taxon>unclassified sequences</taxon>
        <taxon>metagenomes</taxon>
        <taxon>organismal metagenomes</taxon>
    </lineage>
</organism>
<reference evidence="1" key="1">
    <citation type="submission" date="2020-03" db="EMBL/GenBank/DDBJ databases">
        <title>The deep terrestrial virosphere.</title>
        <authorList>
            <person name="Holmfeldt K."/>
            <person name="Nilsson E."/>
            <person name="Simone D."/>
            <person name="Lopez-Fernandez M."/>
            <person name="Wu X."/>
            <person name="de Brujin I."/>
            <person name="Lundin D."/>
            <person name="Andersson A."/>
            <person name="Bertilsson S."/>
            <person name="Dopson M."/>
        </authorList>
    </citation>
    <scope>NUCLEOTIDE SEQUENCE</scope>
    <source>
        <strain evidence="2">MM415A00246</strain>
        <strain evidence="1">MM415B01997</strain>
    </source>
</reference>
<evidence type="ECO:0000313" key="2">
    <source>
        <dbReference type="EMBL" id="QJA83907.1"/>
    </source>
</evidence>
<evidence type="ECO:0000313" key="1">
    <source>
        <dbReference type="EMBL" id="QJA55728.1"/>
    </source>
</evidence>